<dbReference type="Gene3D" id="3.90.1310.10">
    <property type="entry name" value="Penicillin-binding protein 2a (Domain 2)"/>
    <property type="match status" value="1"/>
</dbReference>
<dbReference type="GO" id="GO:0005886">
    <property type="term" value="C:plasma membrane"/>
    <property type="evidence" value="ECO:0007669"/>
    <property type="project" value="UniProtKB-SubCell"/>
</dbReference>
<evidence type="ECO:0000313" key="13">
    <source>
        <dbReference type="EMBL" id="PIR82826.1"/>
    </source>
</evidence>
<dbReference type="PANTHER" id="PTHR30627:SF2">
    <property type="entry name" value="PEPTIDOGLYCAN D,D-TRANSPEPTIDASE MRDA"/>
    <property type="match status" value="1"/>
</dbReference>
<reference evidence="14" key="1">
    <citation type="submission" date="2017-09" db="EMBL/GenBank/DDBJ databases">
        <title>Depth-based differentiation of microbial function through sediment-hosted aquifers and enrichment of novel symbionts in the deep terrestrial subsurface.</title>
        <authorList>
            <person name="Probst A.J."/>
            <person name="Ladd B."/>
            <person name="Jarett J.K."/>
            <person name="Geller-Mcgrath D.E."/>
            <person name="Sieber C.M.K."/>
            <person name="Emerson J.B."/>
            <person name="Anantharaman K."/>
            <person name="Thomas B.C."/>
            <person name="Malmstrom R."/>
            <person name="Stieglmeier M."/>
            <person name="Klingl A."/>
            <person name="Woyke T."/>
            <person name="Ryan C.M."/>
            <person name="Banfield J.F."/>
        </authorList>
    </citation>
    <scope>NUCLEOTIDE SEQUENCE [LARGE SCALE GENOMIC DNA]</scope>
</reference>
<dbReference type="AlphaFoldDB" id="A0A2H0UAV5"/>
<keyword evidence="4 10" id="KW-0812">Transmembrane</keyword>
<dbReference type="EMBL" id="PFBM01000004">
    <property type="protein sequence ID" value="PIR82826.1"/>
    <property type="molecule type" value="Genomic_DNA"/>
</dbReference>
<keyword evidence="5" id="KW-0133">Cell shape</keyword>
<dbReference type="InterPro" id="IPR036138">
    <property type="entry name" value="PBP_dimer_sf"/>
</dbReference>
<dbReference type="Pfam" id="PF00905">
    <property type="entry name" value="Transpeptidase"/>
    <property type="match status" value="1"/>
</dbReference>
<evidence type="ECO:0000256" key="7">
    <source>
        <dbReference type="ARBA" id="ARBA00022989"/>
    </source>
</evidence>
<evidence type="ECO:0000256" key="6">
    <source>
        <dbReference type="ARBA" id="ARBA00022984"/>
    </source>
</evidence>
<dbReference type="SUPFAM" id="SSF56519">
    <property type="entry name" value="Penicillin binding protein dimerisation domain"/>
    <property type="match status" value="1"/>
</dbReference>
<keyword evidence="9" id="KW-0961">Cell wall biogenesis/degradation</keyword>
<evidence type="ECO:0000256" key="8">
    <source>
        <dbReference type="ARBA" id="ARBA00023136"/>
    </source>
</evidence>
<evidence type="ECO:0008006" key="15">
    <source>
        <dbReference type="Google" id="ProtNLM"/>
    </source>
</evidence>
<accession>A0A2H0UAV5</accession>
<keyword evidence="7 10" id="KW-1133">Transmembrane helix</keyword>
<dbReference type="GO" id="GO:0071972">
    <property type="term" value="F:peptidoglycan L,D-transpeptidase activity"/>
    <property type="evidence" value="ECO:0007669"/>
    <property type="project" value="TreeGrafter"/>
</dbReference>
<evidence type="ECO:0000259" key="11">
    <source>
        <dbReference type="Pfam" id="PF00905"/>
    </source>
</evidence>
<dbReference type="Pfam" id="PF03717">
    <property type="entry name" value="PBP_dimer"/>
    <property type="match status" value="1"/>
</dbReference>
<dbReference type="SUPFAM" id="SSF56601">
    <property type="entry name" value="beta-lactamase/transpeptidase-like"/>
    <property type="match status" value="1"/>
</dbReference>
<dbReference type="GO" id="GO:0008658">
    <property type="term" value="F:penicillin binding"/>
    <property type="evidence" value="ECO:0007669"/>
    <property type="project" value="InterPro"/>
</dbReference>
<dbReference type="PANTHER" id="PTHR30627">
    <property type="entry name" value="PEPTIDOGLYCAN D,D-TRANSPEPTIDASE"/>
    <property type="match status" value="1"/>
</dbReference>
<comment type="caution">
    <text evidence="13">The sequence shown here is derived from an EMBL/GenBank/DDBJ whole genome shotgun (WGS) entry which is preliminary data.</text>
</comment>
<dbReference type="Proteomes" id="UP000231379">
    <property type="component" value="Unassembled WGS sequence"/>
</dbReference>
<dbReference type="GO" id="GO:0071555">
    <property type="term" value="P:cell wall organization"/>
    <property type="evidence" value="ECO:0007669"/>
    <property type="project" value="UniProtKB-KW"/>
</dbReference>
<dbReference type="InterPro" id="IPR005311">
    <property type="entry name" value="PBP_dimer"/>
</dbReference>
<evidence type="ECO:0000256" key="3">
    <source>
        <dbReference type="ARBA" id="ARBA00022475"/>
    </source>
</evidence>
<evidence type="ECO:0000256" key="2">
    <source>
        <dbReference type="ARBA" id="ARBA00004236"/>
    </source>
</evidence>
<dbReference type="Gene3D" id="3.40.710.10">
    <property type="entry name" value="DD-peptidase/beta-lactamase superfamily"/>
    <property type="match status" value="1"/>
</dbReference>
<comment type="subcellular location">
    <subcellularLocation>
        <location evidence="2">Cell membrane</location>
    </subcellularLocation>
    <subcellularLocation>
        <location evidence="1">Membrane</location>
        <topology evidence="1">Single-pass membrane protein</topology>
    </subcellularLocation>
</comment>
<evidence type="ECO:0000256" key="9">
    <source>
        <dbReference type="ARBA" id="ARBA00023316"/>
    </source>
</evidence>
<keyword evidence="6" id="KW-0573">Peptidoglycan synthesis</keyword>
<organism evidence="13 14">
    <name type="scientific">Candidatus Kaiserbacteria bacterium CG10_big_fil_rev_8_21_14_0_10_59_10</name>
    <dbReference type="NCBI Taxonomy" id="1974612"/>
    <lineage>
        <taxon>Bacteria</taxon>
        <taxon>Candidatus Kaiseribacteriota</taxon>
    </lineage>
</organism>
<evidence type="ECO:0000259" key="12">
    <source>
        <dbReference type="Pfam" id="PF03717"/>
    </source>
</evidence>
<feature type="transmembrane region" description="Helical" evidence="10">
    <location>
        <begin position="48"/>
        <end position="68"/>
    </location>
</feature>
<evidence type="ECO:0000256" key="4">
    <source>
        <dbReference type="ARBA" id="ARBA00022692"/>
    </source>
</evidence>
<dbReference type="InterPro" id="IPR001460">
    <property type="entry name" value="PCN-bd_Tpept"/>
</dbReference>
<sequence length="571" mass="62034">MPRKEIVRRREETGEIAPDEIFLDSSNLPHLDESQFEGKVERPVAPSAIMAIGVVFVLAAIVFAGRAFELQILNGSVYADISRNNRLDRLVIFSTRGVIYDRNGVELAWNERESDEDGETTTPFALRRYTRTPGFAHMLGFVRYPKKDSAGFWWREEYAGVSGVEAVYDDLLAGKNGSHMVETDARGAVVREHIVVPTERGEPLTLSIDADVQAELYRVLSAHAQRNGFQGGASVVLDVETGEVLALVSFPEYDNQAFADGDSAAVARANTDGVSPLLNRAISGVYAPGSIVKPIFAAAALAEGIIDPAKKILSTGQLVVPNPYNPDAPSVFRDWRAHGWTDMREAIAVSSDVYFYTIGGGFADQTGLGIARIDSWALRFGLGAPTGIELAGEASGLIPTPEWKESVFGPHDPWRIGDTYNTSIGQYGFQMTPLQAAVFTAAIANGGMLVQPHLRHGDPPPARAIEGMTDEYLRVAREGMRMAVRSSVGTARALDMPSPSIAAKTGTAQVGARNEFMNSWVIGYWPHENPKYAFATVLERAPAGTLSGAAPAMRPFFEWLVAEKPEFADSR</sequence>
<name>A0A2H0UAV5_9BACT</name>
<dbReference type="GO" id="GO:0008360">
    <property type="term" value="P:regulation of cell shape"/>
    <property type="evidence" value="ECO:0007669"/>
    <property type="project" value="UniProtKB-KW"/>
</dbReference>
<protein>
    <recommendedName>
        <fullName evidence="15">Penicillin-binding protein transpeptidase domain-containing protein</fullName>
    </recommendedName>
</protein>
<proteinExistence type="predicted"/>
<gene>
    <name evidence="13" type="ORF">COU20_00175</name>
</gene>
<dbReference type="InterPro" id="IPR050515">
    <property type="entry name" value="Beta-lactam/transpept"/>
</dbReference>
<dbReference type="GO" id="GO:0009252">
    <property type="term" value="P:peptidoglycan biosynthetic process"/>
    <property type="evidence" value="ECO:0007669"/>
    <property type="project" value="UniProtKB-KW"/>
</dbReference>
<feature type="domain" description="Penicillin-binding protein transpeptidase" evidence="11">
    <location>
        <begin position="232"/>
        <end position="556"/>
    </location>
</feature>
<evidence type="ECO:0000313" key="14">
    <source>
        <dbReference type="Proteomes" id="UP000231379"/>
    </source>
</evidence>
<evidence type="ECO:0000256" key="1">
    <source>
        <dbReference type="ARBA" id="ARBA00004167"/>
    </source>
</evidence>
<evidence type="ECO:0000256" key="10">
    <source>
        <dbReference type="SAM" id="Phobius"/>
    </source>
</evidence>
<feature type="domain" description="Penicillin-binding protein dimerisation" evidence="12">
    <location>
        <begin position="118"/>
        <end position="192"/>
    </location>
</feature>
<keyword evidence="8 10" id="KW-0472">Membrane</keyword>
<keyword evidence="3" id="KW-1003">Cell membrane</keyword>
<evidence type="ECO:0000256" key="5">
    <source>
        <dbReference type="ARBA" id="ARBA00022960"/>
    </source>
</evidence>
<dbReference type="InterPro" id="IPR012338">
    <property type="entry name" value="Beta-lactam/transpept-like"/>
</dbReference>